<dbReference type="PANTHER" id="PTHR40074:SF2">
    <property type="entry name" value="O-ACETYLTRANSFERASE WECH"/>
    <property type="match status" value="1"/>
</dbReference>
<feature type="transmembrane region" description="Helical" evidence="7">
    <location>
        <begin position="226"/>
        <end position="243"/>
    </location>
</feature>
<keyword evidence="5 7" id="KW-1133">Transmembrane helix</keyword>
<dbReference type="InterPro" id="IPR002656">
    <property type="entry name" value="Acyl_transf_3_dom"/>
</dbReference>
<dbReference type="Pfam" id="PF01757">
    <property type="entry name" value="Acyl_transf_3"/>
    <property type="match status" value="1"/>
</dbReference>
<dbReference type="PANTHER" id="PTHR40074">
    <property type="entry name" value="O-ACETYLTRANSFERASE WECH"/>
    <property type="match status" value="1"/>
</dbReference>
<dbReference type="RefSeq" id="WP_122218001.1">
    <property type="nucleotide sequence ID" value="NZ_RDCJ01000121.1"/>
</dbReference>
<feature type="transmembrane region" description="Helical" evidence="7">
    <location>
        <begin position="7"/>
        <end position="27"/>
    </location>
</feature>
<reference evidence="9 10" key="1">
    <citation type="submission" date="2018-10" db="EMBL/GenBank/DDBJ databases">
        <title>Genome sequences of five Lactobacillus pentosus strains isolated from brines of traditionally fermented spanish-style green table olives and differences between them.</title>
        <authorList>
            <person name="Jimenez Diaz R."/>
        </authorList>
    </citation>
    <scope>NUCLEOTIDE SEQUENCE [LARGE SCALE GENOMIC DNA]</scope>
    <source>
        <strain evidence="9 10">IG10</strain>
    </source>
</reference>
<feature type="transmembrane region" description="Helical" evidence="7">
    <location>
        <begin position="196"/>
        <end position="214"/>
    </location>
</feature>
<evidence type="ECO:0000313" key="9">
    <source>
        <dbReference type="EMBL" id="RMW41817.1"/>
    </source>
</evidence>
<keyword evidence="9" id="KW-0808">Transferase</keyword>
<name>A0ABD7IJY7_LACPE</name>
<comment type="caution">
    <text evidence="9">The sequence shown here is derived from an EMBL/GenBank/DDBJ whole genome shotgun (WGS) entry which is preliminary data.</text>
</comment>
<keyword evidence="3" id="KW-1003">Cell membrane</keyword>
<keyword evidence="6 7" id="KW-0472">Membrane</keyword>
<evidence type="ECO:0000256" key="7">
    <source>
        <dbReference type="SAM" id="Phobius"/>
    </source>
</evidence>
<comment type="similarity">
    <text evidence="2">Belongs to the acyltransferase 3 family.</text>
</comment>
<dbReference type="GO" id="GO:0005886">
    <property type="term" value="C:plasma membrane"/>
    <property type="evidence" value="ECO:0007669"/>
    <property type="project" value="UniProtKB-SubCell"/>
</dbReference>
<evidence type="ECO:0000313" key="10">
    <source>
        <dbReference type="Proteomes" id="UP000276249"/>
    </source>
</evidence>
<dbReference type="Proteomes" id="UP000276249">
    <property type="component" value="Unassembled WGS sequence"/>
</dbReference>
<evidence type="ECO:0000256" key="6">
    <source>
        <dbReference type="ARBA" id="ARBA00023136"/>
    </source>
</evidence>
<dbReference type="EMBL" id="RDCJ01000121">
    <property type="protein sequence ID" value="RMW41817.1"/>
    <property type="molecule type" value="Genomic_DNA"/>
</dbReference>
<keyword evidence="4 7" id="KW-0812">Transmembrane</keyword>
<feature type="transmembrane region" description="Helical" evidence="7">
    <location>
        <begin position="167"/>
        <end position="184"/>
    </location>
</feature>
<feature type="transmembrane region" description="Helical" evidence="7">
    <location>
        <begin position="78"/>
        <end position="95"/>
    </location>
</feature>
<evidence type="ECO:0000256" key="5">
    <source>
        <dbReference type="ARBA" id="ARBA00022989"/>
    </source>
</evidence>
<feature type="transmembrane region" description="Helical" evidence="7">
    <location>
        <begin position="289"/>
        <end position="310"/>
    </location>
</feature>
<feature type="transmembrane region" description="Helical" evidence="7">
    <location>
        <begin position="140"/>
        <end position="161"/>
    </location>
</feature>
<feature type="transmembrane region" description="Helical" evidence="7">
    <location>
        <begin position="255"/>
        <end position="277"/>
    </location>
</feature>
<gene>
    <name evidence="9" type="ORF">D6U18_17640</name>
</gene>
<evidence type="ECO:0000256" key="1">
    <source>
        <dbReference type="ARBA" id="ARBA00004651"/>
    </source>
</evidence>
<dbReference type="GO" id="GO:0016746">
    <property type="term" value="F:acyltransferase activity"/>
    <property type="evidence" value="ECO:0007669"/>
    <property type="project" value="UniProtKB-KW"/>
</dbReference>
<protein>
    <submittedName>
        <fullName evidence="9">Acyltransferase</fullName>
    </submittedName>
</protein>
<proteinExistence type="inferred from homology"/>
<dbReference type="AlphaFoldDB" id="A0ABD7IJY7"/>
<feature type="transmembrane region" description="Helical" evidence="7">
    <location>
        <begin position="115"/>
        <end position="133"/>
    </location>
</feature>
<feature type="transmembrane region" description="Helical" evidence="7">
    <location>
        <begin position="47"/>
        <end position="66"/>
    </location>
</feature>
<sequence>MNRKAWVNVRGAAVLGVVLIHITGLFLRQDSGFGDSFYLVLNQLSRFAVPMFFIASGYGLTISRSYTGDLGTYLKKRMKIVPAYLMWTFVYLIVHHTDWSLKSIMGGIFLGNSSYHMYFITVLIFFYLIYPILHNFCTTYIGITIMLLITLAGQAFFLSGSTFGKPYFWNWLFYFGVGIFMAYANHLNLFLKCSKSLLLLGSIAILGTSFYFKYVKFNNLSLSTTSMRPAVMLYTLGVVAFMLNRYSKPFKVFSVFDANSLNIYYVHPIMLMIIQKLLQGTNTTNFESFLIMLAFVLIVSLLFSMSYRWVGTKIRLLFRRVGNTL</sequence>
<comment type="subcellular location">
    <subcellularLocation>
        <location evidence="1">Cell membrane</location>
        <topology evidence="1">Multi-pass membrane protein</topology>
    </subcellularLocation>
</comment>
<evidence type="ECO:0000259" key="8">
    <source>
        <dbReference type="Pfam" id="PF01757"/>
    </source>
</evidence>
<organism evidence="9 10">
    <name type="scientific">Lactiplantibacillus pentosus</name>
    <name type="common">Lactobacillus pentosus</name>
    <dbReference type="NCBI Taxonomy" id="1589"/>
    <lineage>
        <taxon>Bacteria</taxon>
        <taxon>Bacillati</taxon>
        <taxon>Bacillota</taxon>
        <taxon>Bacilli</taxon>
        <taxon>Lactobacillales</taxon>
        <taxon>Lactobacillaceae</taxon>
        <taxon>Lactiplantibacillus</taxon>
    </lineage>
</organism>
<keyword evidence="9" id="KW-0012">Acyltransferase</keyword>
<evidence type="ECO:0000256" key="3">
    <source>
        <dbReference type="ARBA" id="ARBA00022475"/>
    </source>
</evidence>
<feature type="domain" description="Acyltransferase 3" evidence="8">
    <location>
        <begin position="9"/>
        <end position="304"/>
    </location>
</feature>
<accession>A0ABD7IJY7</accession>
<evidence type="ECO:0000256" key="2">
    <source>
        <dbReference type="ARBA" id="ARBA00007400"/>
    </source>
</evidence>
<evidence type="ECO:0000256" key="4">
    <source>
        <dbReference type="ARBA" id="ARBA00022692"/>
    </source>
</evidence>